<protein>
    <submittedName>
        <fullName evidence="1">Uncharacterized protein</fullName>
    </submittedName>
</protein>
<accession>A0ABT6LMP8</accession>
<sequence length="179" mass="19805">MTQSHEAIEPFEAPEALLITGEALRDMTPEHLDALSHMLGGLGLRMTAIANPEGLSTPESKSDPDPVLASKTDFLQFAEETGRTSRLATMAWNMAEATEWRGDRLRNAHEPGNEHRITPLIFSSDEDGNRYVDLHTIGRRLFDSGRSWDAWSMPAQAKISFLDAICEAKLVSDPAAEEE</sequence>
<organism evidence="1 2">
    <name type="scientific">Streptomyces pseudovenezuelae</name>
    <dbReference type="NCBI Taxonomy" id="67350"/>
    <lineage>
        <taxon>Bacteria</taxon>
        <taxon>Bacillati</taxon>
        <taxon>Actinomycetota</taxon>
        <taxon>Actinomycetes</taxon>
        <taxon>Kitasatosporales</taxon>
        <taxon>Streptomycetaceae</taxon>
        <taxon>Streptomyces</taxon>
        <taxon>Streptomyces aurantiacus group</taxon>
    </lineage>
</organism>
<reference evidence="1 2" key="1">
    <citation type="submission" date="2023-04" db="EMBL/GenBank/DDBJ databases">
        <title>Forest soil microbial communities from Buena Vista Peninsula, Colon Province, Panama.</title>
        <authorList>
            <person name="Bouskill N."/>
        </authorList>
    </citation>
    <scope>NUCLEOTIDE SEQUENCE [LARGE SCALE GENOMIC DNA]</scope>
    <source>
        <strain evidence="1 2">GGS1</strain>
    </source>
</reference>
<proteinExistence type="predicted"/>
<dbReference type="EMBL" id="JARXVH010000006">
    <property type="protein sequence ID" value="MDH6217084.1"/>
    <property type="molecule type" value="Genomic_DNA"/>
</dbReference>
<dbReference type="Proteomes" id="UP001160499">
    <property type="component" value="Unassembled WGS sequence"/>
</dbReference>
<comment type="caution">
    <text evidence="1">The sequence shown here is derived from an EMBL/GenBank/DDBJ whole genome shotgun (WGS) entry which is preliminary data.</text>
</comment>
<evidence type="ECO:0000313" key="2">
    <source>
        <dbReference type="Proteomes" id="UP001160499"/>
    </source>
</evidence>
<evidence type="ECO:0000313" key="1">
    <source>
        <dbReference type="EMBL" id="MDH6217084.1"/>
    </source>
</evidence>
<gene>
    <name evidence="1" type="ORF">M2283_004402</name>
</gene>
<dbReference type="RefSeq" id="WP_280878014.1">
    <property type="nucleotide sequence ID" value="NZ_JARXVH010000006.1"/>
</dbReference>
<keyword evidence="2" id="KW-1185">Reference proteome</keyword>
<name>A0ABT6LMP8_9ACTN</name>